<dbReference type="Proteomes" id="UP001159427">
    <property type="component" value="Unassembled WGS sequence"/>
</dbReference>
<proteinExistence type="predicted"/>
<reference evidence="1 2" key="1">
    <citation type="submission" date="2022-05" db="EMBL/GenBank/DDBJ databases">
        <authorList>
            <consortium name="Genoscope - CEA"/>
            <person name="William W."/>
        </authorList>
    </citation>
    <scope>NUCLEOTIDE SEQUENCE [LARGE SCALE GENOMIC DNA]</scope>
</reference>
<comment type="caution">
    <text evidence="1">The sequence shown here is derived from an EMBL/GenBank/DDBJ whole genome shotgun (WGS) entry which is preliminary data.</text>
</comment>
<dbReference type="EMBL" id="CALNXI010002214">
    <property type="protein sequence ID" value="CAH3184776.1"/>
    <property type="molecule type" value="Genomic_DNA"/>
</dbReference>
<organism evidence="1 2">
    <name type="scientific">Porites evermanni</name>
    <dbReference type="NCBI Taxonomy" id="104178"/>
    <lineage>
        <taxon>Eukaryota</taxon>
        <taxon>Metazoa</taxon>
        <taxon>Cnidaria</taxon>
        <taxon>Anthozoa</taxon>
        <taxon>Hexacorallia</taxon>
        <taxon>Scleractinia</taxon>
        <taxon>Fungiina</taxon>
        <taxon>Poritidae</taxon>
        <taxon>Porites</taxon>
    </lineage>
</organism>
<accession>A0ABN8S226</accession>
<feature type="non-terminal residue" evidence="1">
    <location>
        <position position="165"/>
    </location>
</feature>
<sequence length="165" mass="19014">MSAVRKFEEKAVQTGYHSIIKDAEKCASELHLTLTLILQHPNPRATTEDGDEIEGKKLKRPLLPKHNRKLFVTHWEKRNARQTDLKIDERTRPLIIAAATKELYQQMFPTKLYHQRQTGKGSGTSHSCAECKCFHGIKRPNPNRRMRRGSARALWDVPVYADSIE</sequence>
<keyword evidence="2" id="KW-1185">Reference proteome</keyword>
<name>A0ABN8S226_9CNID</name>
<gene>
    <name evidence="1" type="ORF">PEVE_00015715</name>
</gene>
<protein>
    <submittedName>
        <fullName evidence="1">Uncharacterized protein</fullName>
    </submittedName>
</protein>
<evidence type="ECO:0000313" key="2">
    <source>
        <dbReference type="Proteomes" id="UP001159427"/>
    </source>
</evidence>
<evidence type="ECO:0000313" key="1">
    <source>
        <dbReference type="EMBL" id="CAH3184776.1"/>
    </source>
</evidence>